<evidence type="ECO:0000313" key="1">
    <source>
        <dbReference type="EMBL" id="HGM58401.1"/>
    </source>
</evidence>
<protein>
    <submittedName>
        <fullName evidence="1">DUF371 domain-containing protein</fullName>
    </submittedName>
</protein>
<comment type="caution">
    <text evidence="1">The sequence shown here is derived from an EMBL/GenBank/DDBJ whole genome shotgun (WGS) entry which is preliminary data.</text>
</comment>
<dbReference type="PANTHER" id="PTHR40696:SF1">
    <property type="entry name" value="DUF371 DOMAIN-CONTAINING PROTEIN"/>
    <property type="match status" value="1"/>
</dbReference>
<name>A0A7C4D6W9_STAMA</name>
<accession>A0A7C4D6W9</accession>
<gene>
    <name evidence="1" type="ORF">ENU14_02295</name>
</gene>
<dbReference type="InterPro" id="IPR023131">
    <property type="entry name" value="Mth639-like_dom_sf"/>
</dbReference>
<proteinExistence type="predicted"/>
<dbReference type="EMBL" id="DTBJ01000016">
    <property type="protein sequence ID" value="HGM58401.1"/>
    <property type="molecule type" value="Genomic_DNA"/>
</dbReference>
<organism evidence="1">
    <name type="scientific">Staphylothermus marinus</name>
    <dbReference type="NCBI Taxonomy" id="2280"/>
    <lineage>
        <taxon>Archaea</taxon>
        <taxon>Thermoproteota</taxon>
        <taxon>Thermoprotei</taxon>
        <taxon>Desulfurococcales</taxon>
        <taxon>Desulfurococcaceae</taxon>
        <taxon>Staphylothermus</taxon>
    </lineage>
</organism>
<dbReference type="InterPro" id="IPR007171">
    <property type="entry name" value="DUF371"/>
</dbReference>
<dbReference type="PANTHER" id="PTHR40696">
    <property type="entry name" value="DUF371 FAMILY PROTEIN"/>
    <property type="match status" value="1"/>
</dbReference>
<dbReference type="Pfam" id="PF04027">
    <property type="entry name" value="DUF371"/>
    <property type="match status" value="1"/>
</dbReference>
<dbReference type="AlphaFoldDB" id="A0A7C4D6W9"/>
<reference evidence="1" key="1">
    <citation type="journal article" date="2020" name="mSystems">
        <title>Genome- and Community-Level Interaction Insights into Carbon Utilization and Element Cycling Functions of Hydrothermarchaeota in Hydrothermal Sediment.</title>
        <authorList>
            <person name="Zhou Z."/>
            <person name="Liu Y."/>
            <person name="Xu W."/>
            <person name="Pan J."/>
            <person name="Luo Z.H."/>
            <person name="Li M."/>
        </authorList>
    </citation>
    <scope>NUCLEOTIDE SEQUENCE [LARGE SCALE GENOMIC DNA]</scope>
    <source>
        <strain evidence="1">SpSt-642</strain>
    </source>
</reference>
<dbReference type="Gene3D" id="2.60.120.630">
    <property type="entry name" value="mth639 domain like"/>
    <property type="match status" value="1"/>
</dbReference>
<sequence>MIREIVRAKGHENITAFHRSTIEITRENYLTKRGDCIIGVSADKSVKDFDPLFKQYLKKDDTVVIIVFESRGLKDIVLAHGSPDLILNDSNRIIIRKSSYVDGATLCIRANKSARDLDRRLINILRDRNSDLFIKIYLLNINELDREFFNKSVLEIE</sequence>